<name>B6JEJ0_AFIC5</name>
<dbReference type="AlphaFoldDB" id="B6JEJ0"/>
<evidence type="ECO:0000313" key="2">
    <source>
        <dbReference type="Proteomes" id="UP000007730"/>
    </source>
</evidence>
<proteinExistence type="predicted"/>
<sequence>MKISEIENLMKTANAQQSLVLGFECEVPNEIKDLLVDEFVNIHPDWKGRIIVADRLNAAQLAFLRS</sequence>
<reference evidence="1 2" key="1">
    <citation type="journal article" date="2011" name="J. Bacteriol.">
        <title>Complete genome sequences of the chemolithoautotrophic Oligotropha carboxidovorans strains OM4 and OM5.</title>
        <authorList>
            <person name="Volland S."/>
            <person name="Rachinger M."/>
            <person name="Strittmatter A."/>
            <person name="Daniel R."/>
            <person name="Gottschalk G."/>
            <person name="Meyer O."/>
        </authorList>
    </citation>
    <scope>NUCLEOTIDE SEQUENCE [LARGE SCALE GENOMIC DNA]</scope>
    <source>
        <strain evidence="2">ATCC 49405 / DSM 1227 / KCTC 32145 / OM5</strain>
    </source>
</reference>
<accession>B6JEJ0</accession>
<organism evidence="1 2">
    <name type="scientific">Afipia carboxidovorans (strain ATCC 49405 / DSM 1227 / KCTC 32145 / OM5)</name>
    <name type="common">Oligotropha carboxidovorans</name>
    <dbReference type="NCBI Taxonomy" id="504832"/>
    <lineage>
        <taxon>Bacteria</taxon>
        <taxon>Pseudomonadati</taxon>
        <taxon>Pseudomonadota</taxon>
        <taxon>Alphaproteobacteria</taxon>
        <taxon>Hyphomicrobiales</taxon>
        <taxon>Nitrobacteraceae</taxon>
        <taxon>Afipia</taxon>
    </lineage>
</organism>
<dbReference type="HOGENOM" id="CLU_2826906_0_0_5"/>
<dbReference type="KEGG" id="oca:OCAR_6141"/>
<dbReference type="EMBL" id="CP002826">
    <property type="protein sequence ID" value="AEI06599.1"/>
    <property type="molecule type" value="Genomic_DNA"/>
</dbReference>
<dbReference type="KEGG" id="ocg:OCA5_c18860"/>
<gene>
    <name evidence="1" type="ordered locus">OCA5_c18860</name>
</gene>
<evidence type="ECO:0000313" key="1">
    <source>
        <dbReference type="EMBL" id="AEI06599.1"/>
    </source>
</evidence>
<protein>
    <submittedName>
        <fullName evidence="1">Uncharacterized protein</fullName>
    </submittedName>
</protein>
<dbReference type="Proteomes" id="UP000007730">
    <property type="component" value="Chromosome"/>
</dbReference>
<dbReference type="STRING" id="504832.OCA5_c18860"/>
<keyword evidence="2" id="KW-1185">Reference proteome</keyword>